<evidence type="ECO:0000313" key="5">
    <source>
        <dbReference type="EnsemblPlants" id="KEH36161"/>
    </source>
</evidence>
<dbReference type="Proteomes" id="UP000002051">
    <property type="component" value="Chromosome 3"/>
</dbReference>
<dbReference type="EnsemblPlants" id="KEH36161">
    <property type="protein sequence ID" value="KEH36161"/>
    <property type="gene ID" value="MTR_3g111910"/>
</dbReference>
<evidence type="ECO:0000256" key="1">
    <source>
        <dbReference type="SAM" id="MobiDB-lite"/>
    </source>
</evidence>
<feature type="compositionally biased region" description="Polar residues" evidence="1">
    <location>
        <begin position="125"/>
        <end position="146"/>
    </location>
</feature>
<evidence type="ECO:0000313" key="6">
    <source>
        <dbReference type="Proteomes" id="UP000002051"/>
    </source>
</evidence>
<reference evidence="3 6" key="2">
    <citation type="journal article" date="2014" name="BMC Genomics">
        <title>An improved genome release (version Mt4.0) for the model legume Medicago truncatula.</title>
        <authorList>
            <person name="Tang H."/>
            <person name="Krishnakumar V."/>
            <person name="Bidwell S."/>
            <person name="Rosen B."/>
            <person name="Chan A."/>
            <person name="Zhou S."/>
            <person name="Gentzbittel L."/>
            <person name="Childs K.L."/>
            <person name="Yandell M."/>
            <person name="Gundlach H."/>
            <person name="Mayer K.F."/>
            <person name="Schwartz D.C."/>
            <person name="Town C.D."/>
        </authorList>
    </citation>
    <scope>GENOME REANNOTATION</scope>
    <source>
        <strain evidence="3">A17</strain>
        <strain evidence="5 6">cv. Jemalong A17</strain>
    </source>
</reference>
<feature type="compositionally biased region" description="Low complexity" evidence="1">
    <location>
        <begin position="148"/>
        <end position="169"/>
    </location>
</feature>
<feature type="compositionally biased region" description="Acidic residues" evidence="1">
    <location>
        <begin position="199"/>
        <end position="208"/>
    </location>
</feature>
<keyword evidence="3" id="KW-0472">Membrane</keyword>
<evidence type="ECO:0000313" key="3">
    <source>
        <dbReference type="EMBL" id="KEH36161.1"/>
    </source>
</evidence>
<keyword evidence="3" id="KW-0812">Transmembrane</keyword>
<reference evidence="4" key="4">
    <citation type="journal article" date="2018" name="Nat. Plants">
        <title>Whole-genome landscape of Medicago truncatula symbiotic genes.</title>
        <authorList>
            <person name="Pecrix Y."/>
            <person name="Gamas P."/>
            <person name="Carrere S."/>
        </authorList>
    </citation>
    <scope>NUCLEOTIDE SEQUENCE</scope>
    <source>
        <tissue evidence="4">Leaves</tissue>
    </source>
</reference>
<reference evidence="5" key="3">
    <citation type="submission" date="2015-04" db="UniProtKB">
        <authorList>
            <consortium name="EnsemblPlants"/>
        </authorList>
    </citation>
    <scope>IDENTIFICATION</scope>
    <source>
        <strain evidence="5">cv. Jemalong A17</strain>
    </source>
</reference>
<accession>A0A072V3B1</accession>
<proteinExistence type="predicted"/>
<feature type="signal peptide" evidence="2">
    <location>
        <begin position="1"/>
        <end position="23"/>
    </location>
</feature>
<feature type="compositionally biased region" description="Polar residues" evidence="1">
    <location>
        <begin position="86"/>
        <end position="98"/>
    </location>
</feature>
<dbReference type="EMBL" id="PSQE01000003">
    <property type="protein sequence ID" value="RHN71009.1"/>
    <property type="molecule type" value="Genomic_DNA"/>
</dbReference>
<dbReference type="HOGENOM" id="CLU_1236653_0_0_1"/>
<reference evidence="3 6" key="1">
    <citation type="journal article" date="2011" name="Nature">
        <title>The Medicago genome provides insight into the evolution of rhizobial symbioses.</title>
        <authorList>
            <person name="Young N.D."/>
            <person name="Debelle F."/>
            <person name="Oldroyd G.E."/>
            <person name="Geurts R."/>
            <person name="Cannon S.B."/>
            <person name="Udvardi M.K."/>
            <person name="Benedito V.A."/>
            <person name="Mayer K.F."/>
            <person name="Gouzy J."/>
            <person name="Schoof H."/>
            <person name="Van de Peer Y."/>
            <person name="Proost S."/>
            <person name="Cook D.R."/>
            <person name="Meyers B.C."/>
            <person name="Spannagl M."/>
            <person name="Cheung F."/>
            <person name="De Mita S."/>
            <person name="Krishnakumar V."/>
            <person name="Gundlach H."/>
            <person name="Zhou S."/>
            <person name="Mudge J."/>
            <person name="Bharti A.K."/>
            <person name="Murray J.D."/>
            <person name="Naoumkina M.A."/>
            <person name="Rosen B."/>
            <person name="Silverstein K.A."/>
            <person name="Tang H."/>
            <person name="Rombauts S."/>
            <person name="Zhao P.X."/>
            <person name="Zhou P."/>
            <person name="Barbe V."/>
            <person name="Bardou P."/>
            <person name="Bechner M."/>
            <person name="Bellec A."/>
            <person name="Berger A."/>
            <person name="Berges H."/>
            <person name="Bidwell S."/>
            <person name="Bisseling T."/>
            <person name="Choisne N."/>
            <person name="Couloux A."/>
            <person name="Denny R."/>
            <person name="Deshpande S."/>
            <person name="Dai X."/>
            <person name="Doyle J.J."/>
            <person name="Dudez A.M."/>
            <person name="Farmer A.D."/>
            <person name="Fouteau S."/>
            <person name="Franken C."/>
            <person name="Gibelin C."/>
            <person name="Gish J."/>
            <person name="Goldstein S."/>
            <person name="Gonzalez A.J."/>
            <person name="Green P.J."/>
            <person name="Hallab A."/>
            <person name="Hartog M."/>
            <person name="Hua A."/>
            <person name="Humphray S.J."/>
            <person name="Jeong D.H."/>
            <person name="Jing Y."/>
            <person name="Jocker A."/>
            <person name="Kenton S.M."/>
            <person name="Kim D.J."/>
            <person name="Klee K."/>
            <person name="Lai H."/>
            <person name="Lang C."/>
            <person name="Lin S."/>
            <person name="Macmil S.L."/>
            <person name="Magdelenat G."/>
            <person name="Matthews L."/>
            <person name="McCorrison J."/>
            <person name="Monaghan E.L."/>
            <person name="Mun J.H."/>
            <person name="Najar F.Z."/>
            <person name="Nicholson C."/>
            <person name="Noirot C."/>
            <person name="O'Bleness M."/>
            <person name="Paule C.R."/>
            <person name="Poulain J."/>
            <person name="Prion F."/>
            <person name="Qin B."/>
            <person name="Qu C."/>
            <person name="Retzel E.F."/>
            <person name="Riddle C."/>
            <person name="Sallet E."/>
            <person name="Samain S."/>
            <person name="Samson N."/>
            <person name="Sanders I."/>
            <person name="Saurat O."/>
            <person name="Scarpelli C."/>
            <person name="Schiex T."/>
            <person name="Segurens B."/>
            <person name="Severin A.J."/>
            <person name="Sherrier D.J."/>
            <person name="Shi R."/>
            <person name="Sims S."/>
            <person name="Singer S.R."/>
            <person name="Sinharoy S."/>
            <person name="Sterck L."/>
            <person name="Viollet A."/>
            <person name="Wang B.B."/>
            <person name="Wang K."/>
            <person name="Wang M."/>
            <person name="Wang X."/>
            <person name="Warfsmann J."/>
            <person name="Weissenbach J."/>
            <person name="White D.D."/>
            <person name="White J.D."/>
            <person name="Wiley G.B."/>
            <person name="Wincker P."/>
            <person name="Xing Y."/>
            <person name="Yang L."/>
            <person name="Yao Z."/>
            <person name="Ying F."/>
            <person name="Zhai J."/>
            <person name="Zhou L."/>
            <person name="Zuber A."/>
            <person name="Denarie J."/>
            <person name="Dixon R.A."/>
            <person name="May G.D."/>
            <person name="Schwartz D.C."/>
            <person name="Rogers J."/>
            <person name="Quetier F."/>
            <person name="Town C.D."/>
            <person name="Roe B.A."/>
        </authorList>
    </citation>
    <scope>NUCLEOTIDE SEQUENCE [LARGE SCALE GENOMIC DNA]</scope>
    <source>
        <strain evidence="3">A17</strain>
        <strain evidence="5 6">cv. Jemalong A17</strain>
    </source>
</reference>
<evidence type="ECO:0000313" key="4">
    <source>
        <dbReference type="EMBL" id="RHN71009.1"/>
    </source>
</evidence>
<dbReference type="OrthoDB" id="1436900at2759"/>
<organism evidence="3 6">
    <name type="scientific">Medicago truncatula</name>
    <name type="common">Barrel medic</name>
    <name type="synonym">Medicago tribuloides</name>
    <dbReference type="NCBI Taxonomy" id="3880"/>
    <lineage>
        <taxon>Eukaryota</taxon>
        <taxon>Viridiplantae</taxon>
        <taxon>Streptophyta</taxon>
        <taxon>Embryophyta</taxon>
        <taxon>Tracheophyta</taxon>
        <taxon>Spermatophyta</taxon>
        <taxon>Magnoliopsida</taxon>
        <taxon>eudicotyledons</taxon>
        <taxon>Gunneridae</taxon>
        <taxon>Pentapetalae</taxon>
        <taxon>rosids</taxon>
        <taxon>fabids</taxon>
        <taxon>Fabales</taxon>
        <taxon>Fabaceae</taxon>
        <taxon>Papilionoideae</taxon>
        <taxon>50 kb inversion clade</taxon>
        <taxon>NPAAA clade</taxon>
        <taxon>Hologalegina</taxon>
        <taxon>IRL clade</taxon>
        <taxon>Trifolieae</taxon>
        <taxon>Medicago</taxon>
    </lineage>
</organism>
<keyword evidence="2" id="KW-0732">Signal</keyword>
<feature type="chain" id="PRO_5014500306" evidence="2">
    <location>
        <begin position="24"/>
        <end position="224"/>
    </location>
</feature>
<sequence length="224" mass="21854">MAKIIFVLIFSIVLAMPFRTVLGQDGLKDLLGGGDLASTIDEAKKALGAASGEAGGQAALDDYAGGEEGQTANPADASLAGWIETDNATSNGTGSSPPKSADSPIGAAEDLPADTPEGGAPTPTADGSSNKSPQQAPTNAPSNEPSKTPESAPTNAPTAASTNAPAEAPKGNGANVAGSSKAPESAPIVSPTGAPQGDLTDDDDDDDQMVAPSGAPKGTSTDDD</sequence>
<dbReference type="STRING" id="3880.A0A072V3B1"/>
<dbReference type="KEGG" id="mtr:25490194"/>
<keyword evidence="6" id="KW-1185">Reference proteome</keyword>
<name>A0A072V3B1_MEDTR</name>
<dbReference type="Proteomes" id="UP000265566">
    <property type="component" value="Chromosome 3"/>
</dbReference>
<dbReference type="AlphaFoldDB" id="A0A072V3B1"/>
<feature type="region of interest" description="Disordered" evidence="1">
    <location>
        <begin position="51"/>
        <end position="224"/>
    </location>
</feature>
<evidence type="ECO:0000256" key="2">
    <source>
        <dbReference type="SAM" id="SignalP"/>
    </source>
</evidence>
<dbReference type="Gramene" id="rna19649">
    <property type="protein sequence ID" value="RHN71009.1"/>
    <property type="gene ID" value="gene19649"/>
</dbReference>
<dbReference type="EMBL" id="CM001219">
    <property type="protein sequence ID" value="KEH36161.1"/>
    <property type="molecule type" value="Genomic_DNA"/>
</dbReference>
<feature type="compositionally biased region" description="Low complexity" evidence="1">
    <location>
        <begin position="51"/>
        <end position="60"/>
    </location>
</feature>
<gene>
    <name evidence="5" type="primary">25490194</name>
    <name evidence="3" type="ordered locus">MTR_3g111910</name>
    <name evidence="4" type="ORF">MtrunA17_Chr3g0141631</name>
</gene>
<protein>
    <submittedName>
        <fullName evidence="3">Transmembrane protein, putative</fullName>
    </submittedName>
</protein>